<dbReference type="STRING" id="49451.A0A1J6KDH7"/>
<accession>A0A1J6KDH7</accession>
<protein>
    <submittedName>
        <fullName evidence="2">Uncharacterized protein</fullName>
    </submittedName>
</protein>
<dbReference type="Proteomes" id="UP000187609">
    <property type="component" value="Unassembled WGS sequence"/>
</dbReference>
<dbReference type="PANTHER" id="PTHR47346">
    <property type="entry name" value="HYDROLASES, ACTING ON ESTER BOND"/>
    <property type="match status" value="1"/>
</dbReference>
<keyword evidence="1" id="KW-1133">Transmembrane helix</keyword>
<organism evidence="2 3">
    <name type="scientific">Nicotiana attenuata</name>
    <name type="common">Coyote tobacco</name>
    <dbReference type="NCBI Taxonomy" id="49451"/>
    <lineage>
        <taxon>Eukaryota</taxon>
        <taxon>Viridiplantae</taxon>
        <taxon>Streptophyta</taxon>
        <taxon>Embryophyta</taxon>
        <taxon>Tracheophyta</taxon>
        <taxon>Spermatophyta</taxon>
        <taxon>Magnoliopsida</taxon>
        <taxon>eudicotyledons</taxon>
        <taxon>Gunneridae</taxon>
        <taxon>Pentapetalae</taxon>
        <taxon>asterids</taxon>
        <taxon>lamiids</taxon>
        <taxon>Solanales</taxon>
        <taxon>Solanaceae</taxon>
        <taxon>Nicotianoideae</taxon>
        <taxon>Nicotianeae</taxon>
        <taxon>Nicotiana</taxon>
    </lineage>
</organism>
<name>A0A1J6KDH7_NICAT</name>
<reference evidence="2" key="1">
    <citation type="submission" date="2016-11" db="EMBL/GenBank/DDBJ databases">
        <title>The genome of Nicotiana attenuata.</title>
        <authorList>
            <person name="Xu S."/>
            <person name="Brockmoeller T."/>
            <person name="Gaquerel E."/>
            <person name="Navarro A."/>
            <person name="Kuhl H."/>
            <person name="Gase K."/>
            <person name="Ling Z."/>
            <person name="Zhou W."/>
            <person name="Kreitzer C."/>
            <person name="Stanke M."/>
            <person name="Tang H."/>
            <person name="Lyons E."/>
            <person name="Pandey P."/>
            <person name="Pandey S.P."/>
            <person name="Timmermann B."/>
            <person name="Baldwin I.T."/>
        </authorList>
    </citation>
    <scope>NUCLEOTIDE SEQUENCE [LARGE SCALE GENOMIC DNA]</scope>
    <source>
        <strain evidence="2">UT</strain>
    </source>
</reference>
<evidence type="ECO:0000256" key="1">
    <source>
        <dbReference type="SAM" id="Phobius"/>
    </source>
</evidence>
<feature type="transmembrane region" description="Helical" evidence="1">
    <location>
        <begin position="39"/>
        <end position="58"/>
    </location>
</feature>
<dbReference type="EMBL" id="MJEQ01002410">
    <property type="protein sequence ID" value="OIT27446.1"/>
    <property type="molecule type" value="Genomic_DNA"/>
</dbReference>
<gene>
    <name evidence="2" type="ORF">A4A49_59657</name>
</gene>
<proteinExistence type="predicted"/>
<evidence type="ECO:0000313" key="3">
    <source>
        <dbReference type="Proteomes" id="UP000187609"/>
    </source>
</evidence>
<dbReference type="Gramene" id="OIT27446">
    <property type="protein sequence ID" value="OIT27446"/>
    <property type="gene ID" value="A4A49_59657"/>
</dbReference>
<sequence>MGVGQFFNPEDGDTILSSQSLIQAMYFSKEMMLKEDHPLALILSFSVSLGLMPVTLSVKTTGCGIRKSEFTSDEFGEMEIDSKIFFLLAKRILYCFF</sequence>
<keyword evidence="1" id="KW-0812">Transmembrane</keyword>
<comment type="caution">
    <text evidence="2">The sequence shown here is derived from an EMBL/GenBank/DDBJ whole genome shotgun (WGS) entry which is preliminary data.</text>
</comment>
<dbReference type="AlphaFoldDB" id="A0A1J6KDH7"/>
<evidence type="ECO:0000313" key="2">
    <source>
        <dbReference type="EMBL" id="OIT27446.1"/>
    </source>
</evidence>
<dbReference type="PANTHER" id="PTHR47346:SF1">
    <property type="entry name" value="GPI INOSITOL-DEACYLASE"/>
    <property type="match status" value="1"/>
</dbReference>
<keyword evidence="3" id="KW-1185">Reference proteome</keyword>
<keyword evidence="1" id="KW-0472">Membrane</keyword>